<dbReference type="GO" id="GO:0015293">
    <property type="term" value="F:symporter activity"/>
    <property type="evidence" value="ECO:0007669"/>
    <property type="project" value="UniProtKB-KW"/>
</dbReference>
<dbReference type="InterPro" id="IPR011701">
    <property type="entry name" value="MFS"/>
</dbReference>
<evidence type="ECO:0000256" key="7">
    <source>
        <dbReference type="ARBA" id="ARBA00022989"/>
    </source>
</evidence>
<feature type="transmembrane region" description="Helical" evidence="11">
    <location>
        <begin position="157"/>
        <end position="179"/>
    </location>
</feature>
<comment type="similarity">
    <text evidence="2">Belongs to the major facilitator superfamily. Metabolite:H+ Symporter (MHS) family (TC 2.A.1.6) family.</text>
</comment>
<evidence type="ECO:0000256" key="2">
    <source>
        <dbReference type="ARBA" id="ARBA00008240"/>
    </source>
</evidence>
<keyword evidence="7 11" id="KW-1133">Transmembrane helix</keyword>
<comment type="function">
    <text evidence="9">May be a proton symporter involved in the uptake of osmolytes such as proline and glycine betaine.</text>
</comment>
<feature type="domain" description="Major facilitator superfamily (MFS) profile" evidence="12">
    <location>
        <begin position="19"/>
        <end position="430"/>
    </location>
</feature>
<evidence type="ECO:0000256" key="5">
    <source>
        <dbReference type="ARBA" id="ARBA00022692"/>
    </source>
</evidence>
<feature type="transmembrane region" description="Helical" evidence="11">
    <location>
        <begin position="280"/>
        <end position="299"/>
    </location>
</feature>
<evidence type="ECO:0000256" key="8">
    <source>
        <dbReference type="ARBA" id="ARBA00023136"/>
    </source>
</evidence>
<keyword evidence="4" id="KW-1003">Cell membrane</keyword>
<dbReference type="EMBL" id="JADOGI010000005">
    <property type="protein sequence ID" value="MBF8184782.1"/>
    <property type="molecule type" value="Genomic_DNA"/>
</dbReference>
<keyword evidence="5 11" id="KW-0812">Transmembrane</keyword>
<name>A0A931A227_9ACTN</name>
<dbReference type="FunFam" id="1.20.1250.20:FF:000001">
    <property type="entry name" value="Dicarboxylate MFS transporter"/>
    <property type="match status" value="1"/>
</dbReference>
<dbReference type="PANTHER" id="PTHR43045:SF1">
    <property type="entry name" value="SHIKIMATE TRANSPORTER"/>
    <property type="match status" value="1"/>
</dbReference>
<evidence type="ECO:0000313" key="14">
    <source>
        <dbReference type="Proteomes" id="UP000605361"/>
    </source>
</evidence>
<evidence type="ECO:0000259" key="12">
    <source>
        <dbReference type="PROSITE" id="PS50850"/>
    </source>
</evidence>
<feature type="transmembrane region" description="Helical" evidence="11">
    <location>
        <begin position="382"/>
        <end position="401"/>
    </location>
</feature>
<comment type="caution">
    <text evidence="13">The sequence shown here is derived from an EMBL/GenBank/DDBJ whole genome shotgun (WGS) entry which is preliminary data.</text>
</comment>
<feature type="transmembrane region" description="Helical" evidence="11">
    <location>
        <begin position="245"/>
        <end position="268"/>
    </location>
</feature>
<reference evidence="13" key="1">
    <citation type="submission" date="2020-11" db="EMBL/GenBank/DDBJ databases">
        <title>Whole-genome analyses of Nonomuraea sp. K274.</title>
        <authorList>
            <person name="Veyisoglu A."/>
        </authorList>
    </citation>
    <scope>NUCLEOTIDE SEQUENCE</scope>
    <source>
        <strain evidence="13">K274</strain>
    </source>
</reference>
<dbReference type="PANTHER" id="PTHR43045">
    <property type="entry name" value="SHIKIMATE TRANSPORTER"/>
    <property type="match status" value="1"/>
</dbReference>
<evidence type="ECO:0000256" key="9">
    <source>
        <dbReference type="ARBA" id="ARBA00037295"/>
    </source>
</evidence>
<accession>A0A931A227</accession>
<keyword evidence="3" id="KW-0813">Transport</keyword>
<evidence type="ECO:0000313" key="13">
    <source>
        <dbReference type="EMBL" id="MBF8184782.1"/>
    </source>
</evidence>
<gene>
    <name evidence="13" type="ORF">ITP53_03290</name>
</gene>
<evidence type="ECO:0000256" key="3">
    <source>
        <dbReference type="ARBA" id="ARBA00022448"/>
    </source>
</evidence>
<protein>
    <recommendedName>
        <fullName evidence="10">Putative proline/betaine transporter</fullName>
    </recommendedName>
</protein>
<feature type="transmembrane region" description="Helical" evidence="11">
    <location>
        <begin position="92"/>
        <end position="110"/>
    </location>
</feature>
<feature type="transmembrane region" description="Helical" evidence="11">
    <location>
        <begin position="20"/>
        <end position="45"/>
    </location>
</feature>
<dbReference type="SUPFAM" id="SSF103473">
    <property type="entry name" value="MFS general substrate transporter"/>
    <property type="match status" value="1"/>
</dbReference>
<dbReference type="InterPro" id="IPR036259">
    <property type="entry name" value="MFS_trans_sf"/>
</dbReference>
<dbReference type="CDD" id="cd17369">
    <property type="entry name" value="MFS_ShiA_like"/>
    <property type="match status" value="1"/>
</dbReference>
<dbReference type="Proteomes" id="UP000605361">
    <property type="component" value="Unassembled WGS sequence"/>
</dbReference>
<feature type="transmembrane region" description="Helical" evidence="11">
    <location>
        <begin position="311"/>
        <end position="329"/>
    </location>
</feature>
<feature type="transmembrane region" description="Helical" evidence="11">
    <location>
        <begin position="335"/>
        <end position="361"/>
    </location>
</feature>
<evidence type="ECO:0000256" key="11">
    <source>
        <dbReference type="SAM" id="Phobius"/>
    </source>
</evidence>
<keyword evidence="14" id="KW-1185">Reference proteome</keyword>
<evidence type="ECO:0000256" key="6">
    <source>
        <dbReference type="ARBA" id="ARBA00022847"/>
    </source>
</evidence>
<keyword evidence="8 11" id="KW-0472">Membrane</keyword>
<feature type="transmembrane region" description="Helical" evidence="11">
    <location>
        <begin position="57"/>
        <end position="80"/>
    </location>
</feature>
<proteinExistence type="inferred from homology"/>
<feature type="transmembrane region" description="Helical" evidence="11">
    <location>
        <begin position="407"/>
        <end position="425"/>
    </location>
</feature>
<dbReference type="InterPro" id="IPR020846">
    <property type="entry name" value="MFS_dom"/>
</dbReference>
<evidence type="ECO:0000256" key="10">
    <source>
        <dbReference type="ARBA" id="ARBA00039918"/>
    </source>
</evidence>
<feature type="transmembrane region" description="Helical" evidence="11">
    <location>
        <begin position="191"/>
        <end position="210"/>
    </location>
</feature>
<comment type="subcellular location">
    <subcellularLocation>
        <location evidence="1">Cell membrane</location>
        <topology evidence="1">Multi-pass membrane protein</topology>
    </subcellularLocation>
</comment>
<dbReference type="Gene3D" id="1.20.1250.20">
    <property type="entry name" value="MFS general substrate transporter like domains"/>
    <property type="match status" value="2"/>
</dbReference>
<evidence type="ECO:0000256" key="4">
    <source>
        <dbReference type="ARBA" id="ARBA00022475"/>
    </source>
</evidence>
<sequence length="435" mass="45974">MAAVQDMDAGITRASMRRVVFGAIIGGTIEWFDYFIYASASALIFGKLFFTGTSPLVGTLASFGTFAVGQLVRPIGAIVLGNLGDRIGRKPILVTTFILMGASTFCVGLLPTYASIGVLAPVLLIVCRLAQGFGAGAEYAGASIMMLEYAPPNRRGLYGSIGSIGSAAGLMLGTLVFTLLQLLPDEQLLSYGWRIPFVASAILVGVGFWVRTRVGESPMFEKVAEHREVQRLPLKSLVLSERKSLLQIFALAAGLQMGTYIFLTYIISYLTEQARFASGTATYLVFFAGIAATIVTPLFGWLSDAIGRKKVFGGAALLAAICVFPYFWLIDTRNVVLAGIAVVVLGGVVIQAMAGVQGSLFGEVFSTKLRYSGFAVGREVSAAVFGGLSPLIATALVAATGGAPWGVSIYLIAVLLLTFAVTLFVPETHKAALKL</sequence>
<dbReference type="AlphaFoldDB" id="A0A931A227"/>
<dbReference type="RefSeq" id="WP_195893766.1">
    <property type="nucleotide sequence ID" value="NZ_JADOGI010000005.1"/>
</dbReference>
<keyword evidence="6" id="KW-0769">Symport</keyword>
<dbReference type="GO" id="GO:0005886">
    <property type="term" value="C:plasma membrane"/>
    <property type="evidence" value="ECO:0007669"/>
    <property type="project" value="UniProtKB-SubCell"/>
</dbReference>
<dbReference type="Pfam" id="PF07690">
    <property type="entry name" value="MFS_1"/>
    <property type="match status" value="1"/>
</dbReference>
<evidence type="ECO:0000256" key="1">
    <source>
        <dbReference type="ARBA" id="ARBA00004651"/>
    </source>
</evidence>
<dbReference type="PROSITE" id="PS50850">
    <property type="entry name" value="MFS"/>
    <property type="match status" value="1"/>
</dbReference>
<organism evidence="13 14">
    <name type="scientific">Nonomuraea cypriaca</name>
    <dbReference type="NCBI Taxonomy" id="1187855"/>
    <lineage>
        <taxon>Bacteria</taxon>
        <taxon>Bacillati</taxon>
        <taxon>Actinomycetota</taxon>
        <taxon>Actinomycetes</taxon>
        <taxon>Streptosporangiales</taxon>
        <taxon>Streptosporangiaceae</taxon>
        <taxon>Nonomuraea</taxon>
    </lineage>
</organism>